<keyword evidence="2" id="KW-1185">Reference proteome</keyword>
<protein>
    <recommendedName>
        <fullName evidence="3">Immunity protein 52 of polymorphic toxin system</fullName>
    </recommendedName>
</protein>
<evidence type="ECO:0008006" key="3">
    <source>
        <dbReference type="Google" id="ProtNLM"/>
    </source>
</evidence>
<dbReference type="RefSeq" id="WP_272804182.1">
    <property type="nucleotide sequence ID" value="NZ_JAQQKY010000018.1"/>
</dbReference>
<organism evidence="1 2">
    <name type="scientific">Vogesella indigofera</name>
    <name type="common">Pseudomonas indigofera</name>
    <dbReference type="NCBI Taxonomy" id="45465"/>
    <lineage>
        <taxon>Bacteria</taxon>
        <taxon>Pseudomonadati</taxon>
        <taxon>Pseudomonadota</taxon>
        <taxon>Betaproteobacteria</taxon>
        <taxon>Neisseriales</taxon>
        <taxon>Chromobacteriaceae</taxon>
        <taxon>Vogesella</taxon>
    </lineage>
</organism>
<evidence type="ECO:0000313" key="1">
    <source>
        <dbReference type="EMBL" id="MDC7692611.1"/>
    </source>
</evidence>
<name>A0ABT5I8U9_VOGIN</name>
<proteinExistence type="predicted"/>
<evidence type="ECO:0000313" key="2">
    <source>
        <dbReference type="Proteomes" id="UP001221566"/>
    </source>
</evidence>
<comment type="caution">
    <text evidence="1">The sequence shown here is derived from an EMBL/GenBank/DDBJ whole genome shotgun (WGS) entry which is preliminary data.</text>
</comment>
<gene>
    <name evidence="1" type="ORF">PQU93_17760</name>
</gene>
<dbReference type="EMBL" id="JAQQKY010000018">
    <property type="protein sequence ID" value="MDC7692611.1"/>
    <property type="molecule type" value="Genomic_DNA"/>
</dbReference>
<reference evidence="1 2" key="1">
    <citation type="submission" date="2023-01" db="EMBL/GenBank/DDBJ databases">
        <title>Novel species of the genus Vogesella isolated from rivers.</title>
        <authorList>
            <person name="Lu H."/>
        </authorList>
    </citation>
    <scope>NUCLEOTIDE SEQUENCE [LARGE SCALE GENOMIC DNA]</scope>
    <source>
        <strain evidence="1 2">SH7W</strain>
    </source>
</reference>
<sequence length="211" mass="23749">MEILQRPHPTFPSMAEMVCVNAKGKEVHLLTVCDFSREQAKRMRKELEEHAFAYVAKYCNGGLPTDLDAVLEIIKARKVPRSALHLQKDRSGRWMFWGDVGEVEGFCFLILAQEVVYKVMASIQLPIDSQLQLFMSCHPFKATPSIKDNVVYFRAEGEPTTPLPEVFEPKEAGGWHIPALGVSLSIKDSCIELVKQLFPTVDRQQCVTAAV</sequence>
<dbReference type="Proteomes" id="UP001221566">
    <property type="component" value="Unassembled WGS sequence"/>
</dbReference>
<accession>A0ABT5I8U9</accession>